<name>A0AAC9L8Z1_9PSEU</name>
<organism evidence="2 3">
    <name type="scientific">Actinoalloteichus fjordicus</name>
    <dbReference type="NCBI Taxonomy" id="1612552"/>
    <lineage>
        <taxon>Bacteria</taxon>
        <taxon>Bacillati</taxon>
        <taxon>Actinomycetota</taxon>
        <taxon>Actinomycetes</taxon>
        <taxon>Pseudonocardiales</taxon>
        <taxon>Pseudonocardiaceae</taxon>
        <taxon>Actinoalloteichus</taxon>
    </lineage>
</organism>
<dbReference type="KEGG" id="acad:UA74_02265"/>
<dbReference type="Proteomes" id="UP000185511">
    <property type="component" value="Chromosome"/>
</dbReference>
<reference evidence="3" key="1">
    <citation type="submission" date="2016-06" db="EMBL/GenBank/DDBJ databases">
        <title>Complete genome sequence of Actinoalloteichus fjordicus DSM 46855 (=ADI127-17), type strain of the new species Actinoalloteichus fjordicus.</title>
        <authorList>
            <person name="Ruckert C."/>
            <person name="Nouioui I."/>
            <person name="Willmese J."/>
            <person name="van Wezel G."/>
            <person name="Klenk H.-P."/>
            <person name="Kalinowski J."/>
            <person name="Zotchev S.B."/>
        </authorList>
    </citation>
    <scope>NUCLEOTIDE SEQUENCE [LARGE SCALE GENOMIC DNA]</scope>
    <source>
        <strain evidence="3">ADI127-7</strain>
    </source>
</reference>
<keyword evidence="3" id="KW-1185">Reference proteome</keyword>
<proteinExistence type="predicted"/>
<feature type="region of interest" description="Disordered" evidence="1">
    <location>
        <begin position="160"/>
        <end position="236"/>
    </location>
</feature>
<protein>
    <submittedName>
        <fullName evidence="2">Uncharacterized protein</fullName>
    </submittedName>
</protein>
<feature type="compositionally biased region" description="Basic and acidic residues" evidence="1">
    <location>
        <begin position="35"/>
        <end position="56"/>
    </location>
</feature>
<feature type="compositionally biased region" description="Basic and acidic residues" evidence="1">
    <location>
        <begin position="200"/>
        <end position="212"/>
    </location>
</feature>
<dbReference type="EMBL" id="CP016076">
    <property type="protein sequence ID" value="APU12540.1"/>
    <property type="molecule type" value="Genomic_DNA"/>
</dbReference>
<evidence type="ECO:0000256" key="1">
    <source>
        <dbReference type="SAM" id="MobiDB-lite"/>
    </source>
</evidence>
<evidence type="ECO:0000313" key="2">
    <source>
        <dbReference type="EMBL" id="APU12540.1"/>
    </source>
</evidence>
<feature type="region of interest" description="Disordered" evidence="1">
    <location>
        <begin position="120"/>
        <end position="148"/>
    </location>
</feature>
<dbReference type="AlphaFoldDB" id="A0AAC9L8Z1"/>
<accession>A0AAC9L8Z1</accession>
<sequence>MCSSESNGVSGVAATVETARGGTTRAVRSRPRSACLRDRRVPDGGDDVDRAGRAADCDATTRVGRRHRVTSSPDPANRPGPVNDGGFSGVAACRSDIRVWGPDSGGYGIHGFRPRRLRCRVLGGSGQSPPNGRRATLSGRRPRHGRPALWTAQSRSAIPAFGVARGRRGDLRRRRSPSLRPGSLLSPGSSATPIPAHDSSGTRDRLSDRAEHPGGIPAQGTRPRPWSTHCGPHATV</sequence>
<gene>
    <name evidence="2" type="ORF">UA74_02265</name>
</gene>
<evidence type="ECO:0000313" key="3">
    <source>
        <dbReference type="Proteomes" id="UP000185511"/>
    </source>
</evidence>
<feature type="compositionally biased region" description="Low complexity" evidence="1">
    <location>
        <begin position="178"/>
        <end position="190"/>
    </location>
</feature>
<feature type="region of interest" description="Disordered" evidence="1">
    <location>
        <begin position="1"/>
        <end position="86"/>
    </location>
</feature>